<dbReference type="Proteomes" id="UP000524246">
    <property type="component" value="Unassembled WGS sequence"/>
</dbReference>
<reference evidence="2 3" key="1">
    <citation type="journal article" date="2020" name="Biotechnol. Biofuels">
        <title>New insights from the biogas microbiome by comprehensive genome-resolved metagenomics of nearly 1600 species originating from multiple anaerobic digesters.</title>
        <authorList>
            <person name="Campanaro S."/>
            <person name="Treu L."/>
            <person name="Rodriguez-R L.M."/>
            <person name="Kovalovszki A."/>
            <person name="Ziels R.M."/>
            <person name="Maus I."/>
            <person name="Zhu X."/>
            <person name="Kougias P.G."/>
            <person name="Basile A."/>
            <person name="Luo G."/>
            <person name="Schluter A."/>
            <person name="Konstantinidis K.T."/>
            <person name="Angelidaki I."/>
        </authorList>
    </citation>
    <scope>NUCLEOTIDE SEQUENCE [LARGE SCALE GENOMIC DNA]</scope>
    <source>
        <strain evidence="2">AS27yjCOA_65</strain>
    </source>
</reference>
<accession>A0A7X9IKK5</accession>
<keyword evidence="2" id="KW-0067">ATP-binding</keyword>
<evidence type="ECO:0000313" key="2">
    <source>
        <dbReference type="EMBL" id="NMC63790.1"/>
    </source>
</evidence>
<evidence type="ECO:0000313" key="3">
    <source>
        <dbReference type="Proteomes" id="UP000524246"/>
    </source>
</evidence>
<dbReference type="PANTHER" id="PTHR42798:SF2">
    <property type="entry name" value="ABC TRANSPORTER ATP-BINDING PROTEIN MG467-RELATED"/>
    <property type="match status" value="1"/>
</dbReference>
<organism evidence="2 3">
    <name type="scientific">SAR324 cluster bacterium</name>
    <dbReference type="NCBI Taxonomy" id="2024889"/>
    <lineage>
        <taxon>Bacteria</taxon>
        <taxon>Deltaproteobacteria</taxon>
        <taxon>SAR324 cluster</taxon>
    </lineage>
</organism>
<comment type="caution">
    <text evidence="2">The sequence shown here is derived from an EMBL/GenBank/DDBJ whole genome shotgun (WGS) entry which is preliminary data.</text>
</comment>
<dbReference type="AlphaFoldDB" id="A0A7X9IKK5"/>
<dbReference type="GO" id="GO:0005524">
    <property type="term" value="F:ATP binding"/>
    <property type="evidence" value="ECO:0007669"/>
    <property type="project" value="UniProtKB-KW"/>
</dbReference>
<dbReference type="PANTHER" id="PTHR42798">
    <property type="entry name" value="LIPOPROTEIN-RELEASING SYSTEM ATP-BINDING PROTEIN LOLD"/>
    <property type="match status" value="1"/>
</dbReference>
<protein>
    <submittedName>
        <fullName evidence="2">ATP-binding cassette domain-containing protein</fullName>
    </submittedName>
</protein>
<sequence length="98" mass="10801">MEIRLEGLKKSFKDADHQLVVIEDLNAIFRSQASIAIVGKSGVGKSTLLNLLGGLERPDEGRIFFGDLELSSLDQDSLALFRGAHVGFVFQFHQLLSE</sequence>
<feature type="non-terminal residue" evidence="2">
    <location>
        <position position="98"/>
    </location>
</feature>
<keyword evidence="2" id="KW-0547">Nucleotide-binding</keyword>
<name>A0A7X9IKK5_9DELT</name>
<dbReference type="InterPro" id="IPR003439">
    <property type="entry name" value="ABC_transporter-like_ATP-bd"/>
</dbReference>
<proteinExistence type="predicted"/>
<feature type="domain" description="ABC transporter" evidence="1">
    <location>
        <begin position="23"/>
        <end position="97"/>
    </location>
</feature>
<dbReference type="EMBL" id="JAAZON010000527">
    <property type="protein sequence ID" value="NMC63790.1"/>
    <property type="molecule type" value="Genomic_DNA"/>
</dbReference>
<dbReference type="Gene3D" id="3.40.50.300">
    <property type="entry name" value="P-loop containing nucleotide triphosphate hydrolases"/>
    <property type="match status" value="1"/>
</dbReference>
<dbReference type="Pfam" id="PF00005">
    <property type="entry name" value="ABC_tran"/>
    <property type="match status" value="1"/>
</dbReference>
<gene>
    <name evidence="2" type="ORF">GYA55_11560</name>
</gene>
<dbReference type="SUPFAM" id="SSF52540">
    <property type="entry name" value="P-loop containing nucleoside triphosphate hydrolases"/>
    <property type="match status" value="1"/>
</dbReference>
<dbReference type="InterPro" id="IPR027417">
    <property type="entry name" value="P-loop_NTPase"/>
</dbReference>
<evidence type="ECO:0000259" key="1">
    <source>
        <dbReference type="Pfam" id="PF00005"/>
    </source>
</evidence>
<dbReference type="GO" id="GO:0016887">
    <property type="term" value="F:ATP hydrolysis activity"/>
    <property type="evidence" value="ECO:0007669"/>
    <property type="project" value="InterPro"/>
</dbReference>